<dbReference type="KEGG" id="ppd:Ppro_0284"/>
<dbReference type="eggNOG" id="ENOG50300QI">
    <property type="taxonomic scope" value="Bacteria"/>
</dbReference>
<dbReference type="Proteomes" id="UP000006732">
    <property type="component" value="Chromosome"/>
</dbReference>
<gene>
    <name evidence="2" type="ordered locus">Ppro_0284</name>
</gene>
<evidence type="ECO:0000313" key="2">
    <source>
        <dbReference type="EMBL" id="ABK97918.1"/>
    </source>
</evidence>
<dbReference type="OrthoDB" id="5402051at2"/>
<reference evidence="2 3" key="1">
    <citation type="submission" date="2006-10" db="EMBL/GenBank/DDBJ databases">
        <title>Complete sequence of chromosome of Pelobacter propionicus DSM 2379.</title>
        <authorList>
            <consortium name="US DOE Joint Genome Institute"/>
            <person name="Copeland A."/>
            <person name="Lucas S."/>
            <person name="Lapidus A."/>
            <person name="Barry K."/>
            <person name="Detter J.C."/>
            <person name="Glavina del Rio T."/>
            <person name="Hammon N."/>
            <person name="Israni S."/>
            <person name="Dalin E."/>
            <person name="Tice H."/>
            <person name="Pitluck S."/>
            <person name="Saunders E."/>
            <person name="Brettin T."/>
            <person name="Bruce D."/>
            <person name="Han C."/>
            <person name="Tapia R."/>
            <person name="Schmutz J."/>
            <person name="Larimer F."/>
            <person name="Land M."/>
            <person name="Hauser L."/>
            <person name="Kyrpides N."/>
            <person name="Kim E."/>
            <person name="Lovley D."/>
            <person name="Richardson P."/>
        </authorList>
    </citation>
    <scope>NUCLEOTIDE SEQUENCE [LARGE SCALE GENOMIC DNA]</scope>
    <source>
        <strain evidence="3">DSM 2379 / NBRC 103807 / OttBd1</strain>
    </source>
</reference>
<evidence type="ECO:0000313" key="3">
    <source>
        <dbReference type="Proteomes" id="UP000006732"/>
    </source>
</evidence>
<dbReference type="AlphaFoldDB" id="A1AKP8"/>
<feature type="signal peptide" evidence="1">
    <location>
        <begin position="1"/>
        <end position="18"/>
    </location>
</feature>
<dbReference type="STRING" id="338966.Ppro_0284"/>
<keyword evidence="1" id="KW-0732">Signal</keyword>
<feature type="chain" id="PRO_5002632464" evidence="1">
    <location>
        <begin position="19"/>
        <end position="139"/>
    </location>
</feature>
<dbReference type="EMBL" id="CP000482">
    <property type="protein sequence ID" value="ABK97918.1"/>
    <property type="molecule type" value="Genomic_DNA"/>
</dbReference>
<dbReference type="RefSeq" id="WP_011734232.1">
    <property type="nucleotide sequence ID" value="NC_008609.1"/>
</dbReference>
<keyword evidence="2" id="KW-0449">Lipoprotein</keyword>
<name>A1AKP8_PELPD</name>
<dbReference type="PROSITE" id="PS51257">
    <property type="entry name" value="PROKAR_LIPOPROTEIN"/>
    <property type="match status" value="1"/>
</dbReference>
<protein>
    <submittedName>
        <fullName evidence="2">Lipoprotein, putative</fullName>
    </submittedName>
</protein>
<sequence length="139" mass="16469">MRRIVKIVAMLFCGLLMAACVPDKGFREEFESSVKGYNRMLRWQEVVGAGQMYMEPEGRDTYMTTAESMRRRGVTITDFRILTMEMLSDRKRGDVMVEFDYYALPSYRIKTLTYKQDWVYRDVDDKKSWRVKSALPPFD</sequence>
<accession>A1AKP8</accession>
<dbReference type="HOGENOM" id="CLU_1862327_0_0_7"/>
<proteinExistence type="predicted"/>
<organism evidence="2 3">
    <name type="scientific">Pelobacter propionicus (strain DSM 2379 / NBRC 103807 / OttBd1)</name>
    <dbReference type="NCBI Taxonomy" id="338966"/>
    <lineage>
        <taxon>Bacteria</taxon>
        <taxon>Pseudomonadati</taxon>
        <taxon>Thermodesulfobacteriota</taxon>
        <taxon>Desulfuromonadia</taxon>
        <taxon>Desulfuromonadales</taxon>
        <taxon>Desulfuromonadaceae</taxon>
        <taxon>Pelobacter</taxon>
    </lineage>
</organism>
<evidence type="ECO:0000256" key="1">
    <source>
        <dbReference type="SAM" id="SignalP"/>
    </source>
</evidence>
<keyword evidence="3" id="KW-1185">Reference proteome</keyword>